<proteinExistence type="predicted"/>
<gene>
    <name evidence="1" type="ORF">SteCoe_14739</name>
</gene>
<comment type="caution">
    <text evidence="1">The sequence shown here is derived from an EMBL/GenBank/DDBJ whole genome shotgun (WGS) entry which is preliminary data.</text>
</comment>
<protein>
    <submittedName>
        <fullName evidence="1">Uncharacterized protein</fullName>
    </submittedName>
</protein>
<keyword evidence="2" id="KW-1185">Reference proteome</keyword>
<sequence>MSNFYRTEAQKTTHYLPNGEGRDTYISVNNGGVQRNTYPFVFKEQGRMTRRNFTFGSPNLGSKPIKYTSDGTGRDTYIGFNHGGLMSPYTKHTFYSALRTPSPKLTKVIRTQTFSQYTKKIQEAKSQKEAVFRLSIPKFPSKYLNTS</sequence>
<evidence type="ECO:0000313" key="2">
    <source>
        <dbReference type="Proteomes" id="UP000187209"/>
    </source>
</evidence>
<dbReference type="Proteomes" id="UP000187209">
    <property type="component" value="Unassembled WGS sequence"/>
</dbReference>
<dbReference type="OrthoDB" id="311825at2759"/>
<evidence type="ECO:0000313" key="1">
    <source>
        <dbReference type="EMBL" id="OMJ84187.1"/>
    </source>
</evidence>
<accession>A0A1R2C5C0</accession>
<dbReference type="AlphaFoldDB" id="A0A1R2C5C0"/>
<dbReference type="EMBL" id="MPUH01000277">
    <property type="protein sequence ID" value="OMJ84187.1"/>
    <property type="molecule type" value="Genomic_DNA"/>
</dbReference>
<organism evidence="1 2">
    <name type="scientific">Stentor coeruleus</name>
    <dbReference type="NCBI Taxonomy" id="5963"/>
    <lineage>
        <taxon>Eukaryota</taxon>
        <taxon>Sar</taxon>
        <taxon>Alveolata</taxon>
        <taxon>Ciliophora</taxon>
        <taxon>Postciliodesmatophora</taxon>
        <taxon>Heterotrichea</taxon>
        <taxon>Heterotrichida</taxon>
        <taxon>Stentoridae</taxon>
        <taxon>Stentor</taxon>
    </lineage>
</organism>
<reference evidence="1 2" key="1">
    <citation type="submission" date="2016-11" db="EMBL/GenBank/DDBJ databases">
        <title>The macronuclear genome of Stentor coeruleus: a giant cell with tiny introns.</title>
        <authorList>
            <person name="Slabodnick M."/>
            <person name="Ruby J.G."/>
            <person name="Reiff S.B."/>
            <person name="Swart E.C."/>
            <person name="Gosai S."/>
            <person name="Prabakaran S."/>
            <person name="Witkowska E."/>
            <person name="Larue G.E."/>
            <person name="Fisher S."/>
            <person name="Freeman R.M."/>
            <person name="Gunawardena J."/>
            <person name="Chu W."/>
            <person name="Stover N.A."/>
            <person name="Gregory B.D."/>
            <person name="Nowacki M."/>
            <person name="Derisi J."/>
            <person name="Roy S.W."/>
            <person name="Marshall W.F."/>
            <person name="Sood P."/>
        </authorList>
    </citation>
    <scope>NUCLEOTIDE SEQUENCE [LARGE SCALE GENOMIC DNA]</scope>
    <source>
        <strain evidence="1">WM001</strain>
    </source>
</reference>
<name>A0A1R2C5C0_9CILI</name>